<reference evidence="2 3" key="1">
    <citation type="submission" date="2016-11" db="EMBL/GenBank/DDBJ databases">
        <authorList>
            <person name="Jaros S."/>
            <person name="Januszkiewicz K."/>
            <person name="Wedrychowicz H."/>
        </authorList>
    </citation>
    <scope>NUCLEOTIDE SEQUENCE [LARGE SCALE GENOMIC DNA]</scope>
    <source>
        <strain evidence="2 3">DSM 14214</strain>
    </source>
</reference>
<dbReference type="Pfam" id="PF07883">
    <property type="entry name" value="Cupin_2"/>
    <property type="match status" value="1"/>
</dbReference>
<keyword evidence="3" id="KW-1185">Reference proteome</keyword>
<dbReference type="InterPro" id="IPR013096">
    <property type="entry name" value="Cupin_2"/>
</dbReference>
<dbReference type="GeneID" id="78176818"/>
<dbReference type="SUPFAM" id="SSF51182">
    <property type="entry name" value="RmlC-like cupins"/>
    <property type="match status" value="1"/>
</dbReference>
<evidence type="ECO:0000259" key="1">
    <source>
        <dbReference type="Pfam" id="PF07883"/>
    </source>
</evidence>
<dbReference type="AlphaFoldDB" id="A0A1M6ZG02"/>
<feature type="domain" description="Cupin type-2" evidence="1">
    <location>
        <begin position="42"/>
        <end position="104"/>
    </location>
</feature>
<accession>A0A1M6ZG02</accession>
<dbReference type="PANTHER" id="PTHR37694:SF1">
    <property type="entry name" value="SLR8022 PROTEIN"/>
    <property type="match status" value="1"/>
</dbReference>
<evidence type="ECO:0000313" key="2">
    <source>
        <dbReference type="EMBL" id="SHL29441.1"/>
    </source>
</evidence>
<dbReference type="Proteomes" id="UP000183975">
    <property type="component" value="Unassembled WGS sequence"/>
</dbReference>
<sequence length="113" mass="12315">MGYIKNIPHENRLRLAEQVSIQPGQVVSKTLAQNKAVSLTIFAFDKDEEISTHASHGDAMVTVLEGTGKFTVDGKEYILEAGETLVMPAGKPHAVYGQEAFKMLLTVIFPLEG</sequence>
<dbReference type="InterPro" id="IPR014710">
    <property type="entry name" value="RmlC-like_jellyroll"/>
</dbReference>
<name>A0A1M6ZG02_9FIRM</name>
<dbReference type="OrthoDB" id="9793184at2"/>
<dbReference type="EMBL" id="FRAH01000089">
    <property type="protein sequence ID" value="SHL29441.1"/>
    <property type="molecule type" value="Genomic_DNA"/>
</dbReference>
<organism evidence="2 3">
    <name type="scientific">Anaerotignum lactatifermentans DSM 14214</name>
    <dbReference type="NCBI Taxonomy" id="1121323"/>
    <lineage>
        <taxon>Bacteria</taxon>
        <taxon>Bacillati</taxon>
        <taxon>Bacillota</taxon>
        <taxon>Clostridia</taxon>
        <taxon>Lachnospirales</taxon>
        <taxon>Anaerotignaceae</taxon>
        <taxon>Anaerotignum</taxon>
    </lineage>
</organism>
<evidence type="ECO:0000313" key="3">
    <source>
        <dbReference type="Proteomes" id="UP000183975"/>
    </source>
</evidence>
<dbReference type="Gene3D" id="2.60.120.10">
    <property type="entry name" value="Jelly Rolls"/>
    <property type="match status" value="1"/>
</dbReference>
<dbReference type="PANTHER" id="PTHR37694">
    <property type="entry name" value="SLR8022 PROTEIN"/>
    <property type="match status" value="1"/>
</dbReference>
<dbReference type="RefSeq" id="WP_072853447.1">
    <property type="nucleotide sequence ID" value="NZ_FRAH01000089.1"/>
</dbReference>
<proteinExistence type="predicted"/>
<protein>
    <submittedName>
        <fullName evidence="2">Cupin domain protein</fullName>
    </submittedName>
</protein>
<dbReference type="CDD" id="cd02230">
    <property type="entry name" value="cupin_HP0902-like"/>
    <property type="match status" value="1"/>
</dbReference>
<dbReference type="InterPro" id="IPR011051">
    <property type="entry name" value="RmlC_Cupin_sf"/>
</dbReference>
<gene>
    <name evidence="2" type="ORF">SAMN02745138_03211</name>
</gene>